<reference evidence="6 7" key="1">
    <citation type="journal article" date="2014" name="Nat. Genet.">
        <title>Genome and transcriptome of the porcine whipworm Trichuris suis.</title>
        <authorList>
            <person name="Jex A.R."/>
            <person name="Nejsum P."/>
            <person name="Schwarz E.M."/>
            <person name="Hu L."/>
            <person name="Young N.D."/>
            <person name="Hall R.S."/>
            <person name="Korhonen P.K."/>
            <person name="Liao S."/>
            <person name="Thamsborg S."/>
            <person name="Xia J."/>
            <person name="Xu P."/>
            <person name="Wang S."/>
            <person name="Scheerlinck J.P."/>
            <person name="Hofmann A."/>
            <person name="Sternberg P.W."/>
            <person name="Wang J."/>
            <person name="Gasser R.B."/>
        </authorList>
    </citation>
    <scope>NUCLEOTIDE SEQUENCE [LARGE SCALE GENOMIC DNA]</scope>
    <source>
        <strain evidence="6">DCEP-RM93M</strain>
    </source>
</reference>
<keyword evidence="1" id="KW-0479">Metal-binding</keyword>
<sequence length="1002" mass="109209">PEQSWSNQQRSIANGSTLSDGSAGQSQSFCLLLVKYECLVDNAETVLFKCNLGPDEGLCNPGGGSQNPESRNPDSLKSEKRKGTKENVGFFKVQASISTAQDCVMGEICEIVISQKGREKLNARGYLMVKDKVSNVNYYWCCESRKSLYCNGRTVTRLSNGQHVLTKFVEHNHSPSARRATVSRLLEQVRTQARYTANAPCQIIQSCMTSAPADIAPCLPSTNALRCTIKRARKLHRPVEPRRLAEVEIPAALKVTLCGEVFLVRDSTVGHDRILLFTTIANVRKLAHAAIWIMDGTFKTVPIVFYQLYTIHACVGSQMFPMVYALMSGKSQALYKRLFEELADFADEHQFCLSPRVIMTDLELAAINAAKSEFQNALNKATLAFLPADEIPGAFDEVKLHMPEEASEVIDLPNCVQSLVCMRGAYVRQMFAIGGPVLRVVKFLGYDRDFCGRSSYCIAVSSSAAGLLAQTRETTLLHSLLVIQPIAPLDLSMRRLATQPCSVRFCVRSFEFNKKPYFSRMSRSTGRALLLFTCALCAITCLHVKCVPLCAHDEIPCGAKQKFSAIRKSEVNVKANRSWARDGTLSVSISKCSFNICNFRGENCCRSEGQSLHDRAEEITSNLTFVKGRQSAKEVCPDGTNPLKYCCRSHCPFGYYCFYGVCCKHLKPGTCPSSFASTGVPAGPPCDNDLECPWKLKCCEVNNNTRCVFPDKYIGGTVTRGNTNYNICFLPLTMWPTSGVTLLNFLSALSLCHICNLLTHATSTGVVDQYFAKSSTVSAPHEHESKTIRPQKTSKEKDRSIIKIQLRNNGLMGTIPQPPAALNEFSGNCPDGSYPLKHCTPNGCPVGYYCHYDLCCQHTKPGSCPWKLPNGVGAAGPPCDSDIDCSYNLKCCQINGRSRCVFPYGYSGGTVGVNAPATGPVAQAPGMVPGVPVASPVVAPPAVPVAAPAVPVAAPAVPVASPALQYGYEMYGPPMMVDPYMGGGYLGYGDYGMFAGYGGIYG</sequence>
<name>A0A085MJ16_9BILA</name>
<dbReference type="InterPro" id="IPR018289">
    <property type="entry name" value="MULE_transposase_dom"/>
</dbReference>
<keyword evidence="3" id="KW-0862">Zinc</keyword>
<keyword evidence="2" id="KW-0863">Zinc-finger</keyword>
<proteinExistence type="predicted"/>
<evidence type="ECO:0000256" key="3">
    <source>
        <dbReference type="ARBA" id="ARBA00022833"/>
    </source>
</evidence>
<dbReference type="InterPro" id="IPR007588">
    <property type="entry name" value="Znf_FLYWCH"/>
</dbReference>
<dbReference type="GO" id="GO:0030414">
    <property type="term" value="F:peptidase inhibitor activity"/>
    <property type="evidence" value="ECO:0007669"/>
    <property type="project" value="InterPro"/>
</dbReference>
<gene>
    <name evidence="6" type="ORF">M513_01723</name>
</gene>
<dbReference type="Pfam" id="PF00095">
    <property type="entry name" value="WAP"/>
    <property type="match status" value="2"/>
</dbReference>
<dbReference type="AlphaFoldDB" id="A0A085MJ16"/>
<dbReference type="SUPFAM" id="SSF57256">
    <property type="entry name" value="Elafin-like"/>
    <property type="match status" value="2"/>
</dbReference>
<evidence type="ECO:0000256" key="4">
    <source>
        <dbReference type="SAM" id="MobiDB-lite"/>
    </source>
</evidence>
<dbReference type="InterPro" id="IPR008197">
    <property type="entry name" value="WAP_dom"/>
</dbReference>
<dbReference type="EMBL" id="KL363189">
    <property type="protein sequence ID" value="KFD57212.1"/>
    <property type="molecule type" value="Genomic_DNA"/>
</dbReference>
<dbReference type="Pfam" id="PF04500">
    <property type="entry name" value="FLYWCH"/>
    <property type="match status" value="1"/>
</dbReference>
<evidence type="ECO:0000313" key="6">
    <source>
        <dbReference type="EMBL" id="KFD57212.1"/>
    </source>
</evidence>
<evidence type="ECO:0000256" key="2">
    <source>
        <dbReference type="ARBA" id="ARBA00022771"/>
    </source>
</evidence>
<dbReference type="GO" id="GO:0005576">
    <property type="term" value="C:extracellular region"/>
    <property type="evidence" value="ECO:0007669"/>
    <property type="project" value="InterPro"/>
</dbReference>
<feature type="domain" description="WAP" evidence="5">
    <location>
        <begin position="860"/>
        <end position="904"/>
    </location>
</feature>
<feature type="region of interest" description="Disordered" evidence="4">
    <location>
        <begin position="1"/>
        <end position="23"/>
    </location>
</feature>
<dbReference type="Pfam" id="PF10551">
    <property type="entry name" value="MULE"/>
    <property type="match status" value="1"/>
</dbReference>
<keyword evidence="7" id="KW-1185">Reference proteome</keyword>
<dbReference type="GO" id="GO:0008270">
    <property type="term" value="F:zinc ion binding"/>
    <property type="evidence" value="ECO:0007669"/>
    <property type="project" value="UniProtKB-KW"/>
</dbReference>
<protein>
    <recommendedName>
        <fullName evidence="5">WAP domain-containing protein</fullName>
    </recommendedName>
</protein>
<dbReference type="SMART" id="SM00289">
    <property type="entry name" value="WR1"/>
    <property type="match status" value="2"/>
</dbReference>
<dbReference type="Gene3D" id="2.20.25.240">
    <property type="match status" value="1"/>
</dbReference>
<feature type="region of interest" description="Disordered" evidence="4">
    <location>
        <begin position="61"/>
        <end position="82"/>
    </location>
</feature>
<evidence type="ECO:0000313" key="7">
    <source>
        <dbReference type="Proteomes" id="UP000030764"/>
    </source>
</evidence>
<feature type="domain" description="WAP" evidence="5">
    <location>
        <begin position="667"/>
        <end position="711"/>
    </location>
</feature>
<dbReference type="SMART" id="SM00217">
    <property type="entry name" value="WAP"/>
    <property type="match status" value="2"/>
</dbReference>
<dbReference type="Gene3D" id="4.10.75.10">
    <property type="entry name" value="Elafin-like"/>
    <property type="match status" value="2"/>
</dbReference>
<feature type="non-terminal residue" evidence="6">
    <location>
        <position position="1"/>
    </location>
</feature>
<evidence type="ECO:0000256" key="1">
    <source>
        <dbReference type="ARBA" id="ARBA00022723"/>
    </source>
</evidence>
<accession>A0A085MJ16</accession>
<dbReference type="Proteomes" id="UP000030764">
    <property type="component" value="Unassembled WGS sequence"/>
</dbReference>
<dbReference type="InterPro" id="IPR036645">
    <property type="entry name" value="Elafin-like_sf"/>
</dbReference>
<evidence type="ECO:0000259" key="5">
    <source>
        <dbReference type="SMART" id="SM00217"/>
    </source>
</evidence>
<organism evidence="6 7">
    <name type="scientific">Trichuris suis</name>
    <name type="common">pig whipworm</name>
    <dbReference type="NCBI Taxonomy" id="68888"/>
    <lineage>
        <taxon>Eukaryota</taxon>
        <taxon>Metazoa</taxon>
        <taxon>Ecdysozoa</taxon>
        <taxon>Nematoda</taxon>
        <taxon>Enoplea</taxon>
        <taxon>Dorylaimia</taxon>
        <taxon>Trichinellida</taxon>
        <taxon>Trichuridae</taxon>
        <taxon>Trichuris</taxon>
    </lineage>
</organism>
<dbReference type="PANTHER" id="PTHR47160">
    <property type="entry name" value="PUTATIVE-RELATED"/>
    <property type="match status" value="1"/>
</dbReference>
<dbReference type="InterPro" id="IPR006150">
    <property type="entry name" value="Cys_repeat_1"/>
</dbReference>
<dbReference type="PANTHER" id="PTHR47160:SF10">
    <property type="entry name" value="MULE TRANSPOSASE DOMAIN-CONTAINING PROTEIN"/>
    <property type="match status" value="1"/>
</dbReference>